<evidence type="ECO:0000313" key="3">
    <source>
        <dbReference type="Proteomes" id="UP000037395"/>
    </source>
</evidence>
<protein>
    <submittedName>
        <fullName evidence="2">Uncharacterized protein</fullName>
    </submittedName>
</protein>
<feature type="region of interest" description="Disordered" evidence="1">
    <location>
        <begin position="1"/>
        <end position="31"/>
    </location>
</feature>
<feature type="region of interest" description="Disordered" evidence="1">
    <location>
        <begin position="61"/>
        <end position="82"/>
    </location>
</feature>
<keyword evidence="3" id="KW-1185">Reference proteome</keyword>
<accession>A0A1E7NF04</accession>
<feature type="compositionally biased region" description="Low complexity" evidence="1">
    <location>
        <begin position="11"/>
        <end position="31"/>
    </location>
</feature>
<sequence>MKTPEPKPTRSWSASSAGSSSSGSTTGAASGWAMASAIRRVLPWDTETHTMTAFMVMLPSLRDRGGCGTSAPTGSTGQRSGT</sequence>
<name>A0A1E7NF04_KITAU</name>
<reference evidence="2" key="1">
    <citation type="submission" date="2016-08" db="EMBL/GenBank/DDBJ databases">
        <title>Sequencing, Assembly and Comparative Genomics of S. aureofaciens ATCC 10762.</title>
        <authorList>
            <person name="Gradnigo J.S."/>
            <person name="Johnson N."/>
            <person name="Somerville G.A."/>
        </authorList>
    </citation>
    <scope>NUCLEOTIDE SEQUENCE [LARGE SCALE GENOMIC DNA]</scope>
    <source>
        <strain evidence="2">ATCC 10762</strain>
    </source>
</reference>
<dbReference type="Proteomes" id="UP000037395">
    <property type="component" value="Unassembled WGS sequence"/>
</dbReference>
<comment type="caution">
    <text evidence="2">The sequence shown here is derived from an EMBL/GenBank/DDBJ whole genome shotgun (WGS) entry which is preliminary data.</text>
</comment>
<feature type="compositionally biased region" description="Polar residues" evidence="1">
    <location>
        <begin position="70"/>
        <end position="82"/>
    </location>
</feature>
<proteinExistence type="predicted"/>
<gene>
    <name evidence="2" type="ORF">HS99_0000600</name>
</gene>
<dbReference type="EMBL" id="JPRF03000001">
    <property type="protein sequence ID" value="OEV39254.1"/>
    <property type="molecule type" value="Genomic_DNA"/>
</dbReference>
<evidence type="ECO:0000313" key="2">
    <source>
        <dbReference type="EMBL" id="OEV39254.1"/>
    </source>
</evidence>
<evidence type="ECO:0000256" key="1">
    <source>
        <dbReference type="SAM" id="MobiDB-lite"/>
    </source>
</evidence>
<dbReference type="AlphaFoldDB" id="A0A1E7NF04"/>
<organism evidence="2 3">
    <name type="scientific">Kitasatospora aureofaciens</name>
    <name type="common">Streptomyces aureofaciens</name>
    <dbReference type="NCBI Taxonomy" id="1894"/>
    <lineage>
        <taxon>Bacteria</taxon>
        <taxon>Bacillati</taxon>
        <taxon>Actinomycetota</taxon>
        <taxon>Actinomycetes</taxon>
        <taxon>Kitasatosporales</taxon>
        <taxon>Streptomycetaceae</taxon>
        <taxon>Kitasatospora</taxon>
    </lineage>
</organism>